<name>T5KM21_MICMQ</name>
<evidence type="ECO:0000256" key="1">
    <source>
        <dbReference type="ARBA" id="ARBA00005964"/>
    </source>
</evidence>
<dbReference type="PANTHER" id="PTHR11559">
    <property type="entry name" value="CARBOXYLESTERASE"/>
    <property type="match status" value="1"/>
</dbReference>
<comment type="similarity">
    <text evidence="1 3">Belongs to the type-B carboxylesterase/lipase family.</text>
</comment>
<protein>
    <recommendedName>
        <fullName evidence="3">Carboxylic ester hydrolase</fullName>
        <ecNumber evidence="3">3.1.1.-</ecNumber>
    </recommendedName>
</protein>
<dbReference type="PROSITE" id="PS00122">
    <property type="entry name" value="CARBOXYLESTERASE_B_1"/>
    <property type="match status" value="1"/>
</dbReference>
<evidence type="ECO:0000313" key="5">
    <source>
        <dbReference type="EMBL" id="EQM80494.1"/>
    </source>
</evidence>
<dbReference type="InterPro" id="IPR050309">
    <property type="entry name" value="Type-B_Carboxylest/Lipase"/>
</dbReference>
<evidence type="ECO:0000256" key="3">
    <source>
        <dbReference type="RuleBase" id="RU361235"/>
    </source>
</evidence>
<dbReference type="GO" id="GO:0016787">
    <property type="term" value="F:hydrolase activity"/>
    <property type="evidence" value="ECO:0007669"/>
    <property type="project" value="UniProtKB-KW"/>
</dbReference>
<organism evidence="5 6">
    <name type="scientific">Microbacterium maritypicum MF109</name>
    <dbReference type="NCBI Taxonomy" id="1333857"/>
    <lineage>
        <taxon>Bacteria</taxon>
        <taxon>Bacillati</taxon>
        <taxon>Actinomycetota</taxon>
        <taxon>Actinomycetes</taxon>
        <taxon>Micrococcales</taxon>
        <taxon>Microbacteriaceae</taxon>
        <taxon>Microbacterium</taxon>
    </lineage>
</organism>
<dbReference type="InterPro" id="IPR029058">
    <property type="entry name" value="AB_hydrolase_fold"/>
</dbReference>
<dbReference type="EC" id="3.1.1.-" evidence="3"/>
<evidence type="ECO:0000313" key="6">
    <source>
        <dbReference type="Proteomes" id="UP000016033"/>
    </source>
</evidence>
<proteinExistence type="inferred from homology"/>
<dbReference type="InterPro" id="IPR019826">
    <property type="entry name" value="Carboxylesterase_B_AS"/>
</dbReference>
<accession>T5KM21</accession>
<dbReference type="EMBL" id="ATAO01000146">
    <property type="protein sequence ID" value="EQM80494.1"/>
    <property type="molecule type" value="Genomic_DNA"/>
</dbReference>
<keyword evidence="2 3" id="KW-0378">Hydrolase</keyword>
<dbReference type="PATRIC" id="fig|1333857.3.peg.1320"/>
<dbReference type="RefSeq" id="WP_021199288.1">
    <property type="nucleotide sequence ID" value="NZ_ATAO01000146.1"/>
</dbReference>
<evidence type="ECO:0000256" key="2">
    <source>
        <dbReference type="ARBA" id="ARBA00022801"/>
    </source>
</evidence>
<dbReference type="Pfam" id="PF00135">
    <property type="entry name" value="COesterase"/>
    <property type="match status" value="1"/>
</dbReference>
<dbReference type="InterPro" id="IPR002018">
    <property type="entry name" value="CarbesteraseB"/>
</dbReference>
<comment type="caution">
    <text evidence="5">The sequence shown here is derived from an EMBL/GenBank/DDBJ whole genome shotgun (WGS) entry which is preliminary data.</text>
</comment>
<dbReference type="SUPFAM" id="SSF53474">
    <property type="entry name" value="alpha/beta-Hydrolases"/>
    <property type="match status" value="1"/>
</dbReference>
<feature type="domain" description="Carboxylesterase type B" evidence="4">
    <location>
        <begin position="15"/>
        <end position="494"/>
    </location>
</feature>
<dbReference type="Gene3D" id="3.40.50.1820">
    <property type="entry name" value="alpha/beta hydrolase"/>
    <property type="match status" value="1"/>
</dbReference>
<sequence length="531" mass="56681">MSDNSPPDDETRVVTVTAPAGTFRGTDADGARSWRGIRYAQAPVGLLRWRDPVAAPSVEEEIDATVYGNVCPQQINPAVPLGDDAVMDEDCLVLNVWAPSERPGSAFPVMVWLHGGAYTFGSSSQPLFDATSLVTRGEVVVVTVNYRLGAFGFLDLAGLLPDEGFDRNLALKDALLALRWVQENISAFGGDAGRVTVFGESAGGGLVTTLLATPSAEGLFARAIAQSSPASSMYGTERARDVAARFVHELGIDSTDAAAVAGALRAASVDDIVAASMEVYAAVPDDAPGTLAFAPVIDGDVLPEAPVTALREGRGLRVPLLIGTNKDEASLFKFMKSPLIPITDDRIRQMFTDMAEDNPTISLPSAAQVRTAYENVRHGAVGLGIARDIGFRLPTLWIAEGHSTVADVWLYRFDHAAPFLRLIGLGATHATELPYLWGNLSSGPKDPTFRLGGRRAAQEISVRMQERWAAFAHGRTPDAATAKDAPTWAPYSASDAAGRRQTLVIERQDTLVADLDAPLRAAWGDDVLDFR</sequence>
<dbReference type="AlphaFoldDB" id="T5KM21"/>
<dbReference type="ESTHER" id="9mico-t5km21">
    <property type="family name" value="Carb_B_Bacteria"/>
</dbReference>
<dbReference type="Proteomes" id="UP000016033">
    <property type="component" value="Unassembled WGS sequence"/>
</dbReference>
<reference evidence="5 6" key="1">
    <citation type="journal article" date="2013" name="Genome Announc.">
        <title>Whole-genome sequences of five oyster-associated bacteria show potential for crude oil hydrocarbon degradation.</title>
        <authorList>
            <person name="Chauhan A."/>
            <person name="Green S."/>
            <person name="Pathak A."/>
            <person name="Thomas J."/>
            <person name="Venkatramanan R."/>
        </authorList>
    </citation>
    <scope>NUCLEOTIDE SEQUENCE [LARGE SCALE GENOMIC DNA]</scope>
    <source>
        <strain evidence="5 6">MF109</strain>
    </source>
</reference>
<gene>
    <name evidence="5" type="ORF">L687_15070</name>
</gene>
<evidence type="ECO:0000259" key="4">
    <source>
        <dbReference type="Pfam" id="PF00135"/>
    </source>
</evidence>